<proteinExistence type="predicted"/>
<name>A0A3N4UZW9_9GAMM</name>
<feature type="region of interest" description="Disordered" evidence="1">
    <location>
        <begin position="1"/>
        <end position="29"/>
    </location>
</feature>
<evidence type="ECO:0000313" key="3">
    <source>
        <dbReference type="Proteomes" id="UP000269708"/>
    </source>
</evidence>
<comment type="caution">
    <text evidence="2">The sequence shown here is derived from an EMBL/GenBank/DDBJ whole genome shotgun (WGS) entry which is preliminary data.</text>
</comment>
<reference evidence="2 3" key="1">
    <citation type="submission" date="2018-11" db="EMBL/GenBank/DDBJ databases">
        <title>Genomic Encyclopedia of Type Strains, Phase IV (KMG-IV): sequencing the most valuable type-strain genomes for metagenomic binning, comparative biology and taxonomic classification.</title>
        <authorList>
            <person name="Goeker M."/>
        </authorList>
    </citation>
    <scope>NUCLEOTIDE SEQUENCE [LARGE SCALE GENOMIC DNA]</scope>
    <source>
        <strain evidence="2 3">DSM 25623</strain>
    </source>
</reference>
<dbReference type="EMBL" id="RKQN01000005">
    <property type="protein sequence ID" value="RPE75473.1"/>
    <property type="molecule type" value="Genomic_DNA"/>
</dbReference>
<accession>A0A3N4UZW9</accession>
<dbReference type="Proteomes" id="UP000269708">
    <property type="component" value="Unassembled WGS sequence"/>
</dbReference>
<feature type="compositionally biased region" description="Low complexity" evidence="1">
    <location>
        <begin position="18"/>
        <end position="29"/>
    </location>
</feature>
<sequence length="29" mass="3226">MPMSEPLPHAPGFRPPARRAATFPLRPAR</sequence>
<organism evidence="2 3">
    <name type="scientific">Vulcaniibacterium tengchongense</name>
    <dbReference type="NCBI Taxonomy" id="1273429"/>
    <lineage>
        <taxon>Bacteria</taxon>
        <taxon>Pseudomonadati</taxon>
        <taxon>Pseudomonadota</taxon>
        <taxon>Gammaproteobacteria</taxon>
        <taxon>Lysobacterales</taxon>
        <taxon>Lysobacteraceae</taxon>
        <taxon>Vulcaniibacterium</taxon>
    </lineage>
</organism>
<evidence type="ECO:0000256" key="1">
    <source>
        <dbReference type="SAM" id="MobiDB-lite"/>
    </source>
</evidence>
<dbReference type="AlphaFoldDB" id="A0A3N4UZW9"/>
<keyword evidence="3" id="KW-1185">Reference proteome</keyword>
<protein>
    <submittedName>
        <fullName evidence="2">Uncharacterized protein</fullName>
    </submittedName>
</protein>
<gene>
    <name evidence="2" type="ORF">EDC50_2918</name>
</gene>
<evidence type="ECO:0000313" key="2">
    <source>
        <dbReference type="EMBL" id="RPE75473.1"/>
    </source>
</evidence>